<keyword evidence="6" id="KW-0808">Transferase</keyword>
<evidence type="ECO:0000256" key="2">
    <source>
        <dbReference type="ARBA" id="ARBA00005046"/>
    </source>
</evidence>
<dbReference type="Gene3D" id="2.40.340.10">
    <property type="entry name" value="MoeA, C-terminal, domain IV"/>
    <property type="match status" value="1"/>
</dbReference>
<dbReference type="GO" id="GO:0046872">
    <property type="term" value="F:metal ion binding"/>
    <property type="evidence" value="ECO:0007669"/>
    <property type="project" value="UniProtKB-UniRule"/>
</dbReference>
<evidence type="ECO:0000256" key="6">
    <source>
        <dbReference type="RuleBase" id="RU365090"/>
    </source>
</evidence>
<feature type="domain" description="MoaB/Mog" evidence="7">
    <location>
        <begin position="478"/>
        <end position="615"/>
    </location>
</feature>
<dbReference type="KEGG" id="sual:KDD17_11460"/>
<dbReference type="InterPro" id="IPR036135">
    <property type="entry name" value="MoeA_linker/N_sf"/>
</dbReference>
<dbReference type="InterPro" id="IPR038987">
    <property type="entry name" value="MoeA-like"/>
</dbReference>
<comment type="function">
    <text evidence="1 6">Catalyzes the insertion of molybdate into adenylated molybdopterin with the concomitant release of AMP.</text>
</comment>
<dbReference type="Gene3D" id="3.40.980.10">
    <property type="entry name" value="MoaB/Mog-like domain"/>
    <property type="match status" value="1"/>
</dbReference>
<evidence type="ECO:0000313" key="9">
    <source>
        <dbReference type="Proteomes" id="UP000683291"/>
    </source>
</evidence>
<dbReference type="Gene3D" id="2.170.190.11">
    <property type="entry name" value="Molybdopterin biosynthesis moea protein, domain 3"/>
    <property type="match status" value="1"/>
</dbReference>
<dbReference type="SUPFAM" id="SSF63882">
    <property type="entry name" value="MoeA N-terminal region -like"/>
    <property type="match status" value="1"/>
</dbReference>
<dbReference type="CDD" id="cd00887">
    <property type="entry name" value="MoeA"/>
    <property type="match status" value="1"/>
</dbReference>
<sequence length="700" mass="74086">MSGFDTVLVVDWSAGKRAPKRPSKDAIWLGLTRQGVSNDPVYCRTRAEAEAWIADLIATEGRAGRRLLATFDFPFGTPAGFARAVTGSDDPFALWAWFADAITDAPDGSNNRYDVAERLNALFDGPGPFWGKSHRDRWPGVPYRKEGIRFDTFAEKRACDAVAKAASSCFQMAFPPTVGGQMMMGLPMLHRLRALGGVAVWPFEDTTDAPVVLAEIWPGLIEEAVKSAPEDEIRDRAQVRLLADALARLPTEELAAEMGNLPDAARVEAWILGARIRTRLTALASTTAPPLRNDCFALPPGVHWTPVEEALAHLRAALTPVTGTETVPLAEALGRITAADITARRANPPLPNTAVDGYGFAGGRDAGLHRLPLTQARAAAGDAPATVPEGHAIRILTGAALPQGVDTVVLQEDTVIDGDHVSFHGPIKPGANTRRAGEDFAQGDTVLPAARRITPADLALLSAAGHAGVPVRARLRVGVLSTGDELVEPGADVAPGQIHDANRPMLRALITAFGHSPVDLGRAPDDRAALRRTLDAAAPQVDAILTSGGASAGDEDHVSALLQETGTLNLWRIAVKPGRPLALGLWDGVPVFGLPGNPVAAMVCTLIFARPALGVLAGAAWEDPQGFDVPAAFTKAKKEGRTEYLRARIRDGRAEVFASEGSGRISGLSWAEGLVALGSEARQITPGDPVRFLPFASFGL</sequence>
<dbReference type="NCBIfam" id="TIGR00177">
    <property type="entry name" value="molyb_syn"/>
    <property type="match status" value="1"/>
</dbReference>
<reference evidence="8" key="1">
    <citation type="submission" date="2021-04" db="EMBL/GenBank/DDBJ databases">
        <title>Complete genome sequence for Sulfitobacter sp. strain JK7-1.</title>
        <authorList>
            <person name="Park S.-J."/>
        </authorList>
    </citation>
    <scope>NUCLEOTIDE SEQUENCE</scope>
    <source>
        <strain evidence="8">JK7-1</strain>
    </source>
</reference>
<accession>A0A975PLV5</accession>
<comment type="similarity">
    <text evidence="3 6">Belongs to the MoeA family.</text>
</comment>
<evidence type="ECO:0000256" key="4">
    <source>
        <dbReference type="ARBA" id="ARBA00023150"/>
    </source>
</evidence>
<evidence type="ECO:0000313" key="8">
    <source>
        <dbReference type="EMBL" id="QUJ75575.1"/>
    </source>
</evidence>
<dbReference type="Gene3D" id="3.90.105.10">
    <property type="entry name" value="Molybdopterin biosynthesis moea protein, domain 2"/>
    <property type="match status" value="1"/>
</dbReference>
<dbReference type="NCBIfam" id="NF045515">
    <property type="entry name" value="Glp_gephyrin"/>
    <property type="match status" value="1"/>
</dbReference>
<dbReference type="InterPro" id="IPR036425">
    <property type="entry name" value="MoaB/Mog-like_dom_sf"/>
</dbReference>
<dbReference type="SMART" id="SM00852">
    <property type="entry name" value="MoCF_biosynth"/>
    <property type="match status" value="1"/>
</dbReference>
<dbReference type="GO" id="GO:0061599">
    <property type="term" value="F:molybdopterin molybdotransferase activity"/>
    <property type="evidence" value="ECO:0007669"/>
    <property type="project" value="UniProtKB-UniRule"/>
</dbReference>
<dbReference type="InterPro" id="IPR008284">
    <property type="entry name" value="MoCF_biosynth_CS"/>
</dbReference>
<dbReference type="InterPro" id="IPR001453">
    <property type="entry name" value="MoaB/Mog_dom"/>
</dbReference>
<dbReference type="InterPro" id="IPR005111">
    <property type="entry name" value="MoeA_C_domain_IV"/>
</dbReference>
<dbReference type="GO" id="GO:0006777">
    <property type="term" value="P:Mo-molybdopterin cofactor biosynthetic process"/>
    <property type="evidence" value="ECO:0007669"/>
    <property type="project" value="UniProtKB-UniRule"/>
</dbReference>
<dbReference type="PROSITE" id="PS01079">
    <property type="entry name" value="MOCF_BIOSYNTHESIS_2"/>
    <property type="match status" value="1"/>
</dbReference>
<organism evidence="8 9">
    <name type="scientific">Sulfitobacter albidus</name>
    <dbReference type="NCBI Taxonomy" id="2829501"/>
    <lineage>
        <taxon>Bacteria</taxon>
        <taxon>Pseudomonadati</taxon>
        <taxon>Pseudomonadota</taxon>
        <taxon>Alphaproteobacteria</taxon>
        <taxon>Rhodobacterales</taxon>
        <taxon>Roseobacteraceae</taxon>
        <taxon>Sulfitobacter</taxon>
    </lineage>
</organism>
<dbReference type="RefSeq" id="WP_212703780.1">
    <property type="nucleotide sequence ID" value="NZ_CP073581.1"/>
</dbReference>
<protein>
    <recommendedName>
        <fullName evidence="6">Molybdopterin molybdenumtransferase</fullName>
        <ecNumber evidence="6">2.10.1.1</ecNumber>
    </recommendedName>
</protein>
<dbReference type="InterPro" id="IPR005110">
    <property type="entry name" value="MoeA_linker/N"/>
</dbReference>
<evidence type="ECO:0000256" key="3">
    <source>
        <dbReference type="ARBA" id="ARBA00010763"/>
    </source>
</evidence>
<dbReference type="AlphaFoldDB" id="A0A975PLV5"/>
<keyword evidence="6" id="KW-0500">Molybdenum</keyword>
<gene>
    <name evidence="8" type="ORF">KDD17_11460</name>
</gene>
<dbReference type="EMBL" id="CP073581">
    <property type="protein sequence ID" value="QUJ75575.1"/>
    <property type="molecule type" value="Genomic_DNA"/>
</dbReference>
<dbReference type="Pfam" id="PF03453">
    <property type="entry name" value="MoeA_N"/>
    <property type="match status" value="1"/>
</dbReference>
<keyword evidence="9" id="KW-1185">Reference proteome</keyword>
<evidence type="ECO:0000256" key="5">
    <source>
        <dbReference type="ARBA" id="ARBA00047317"/>
    </source>
</evidence>
<comment type="catalytic activity">
    <reaction evidence="5">
        <text>adenylyl-molybdopterin + molybdate = Mo-molybdopterin + AMP + H(+)</text>
        <dbReference type="Rhea" id="RHEA:35047"/>
        <dbReference type="ChEBI" id="CHEBI:15378"/>
        <dbReference type="ChEBI" id="CHEBI:36264"/>
        <dbReference type="ChEBI" id="CHEBI:62727"/>
        <dbReference type="ChEBI" id="CHEBI:71302"/>
        <dbReference type="ChEBI" id="CHEBI:456215"/>
        <dbReference type="EC" id="2.10.1.1"/>
    </reaction>
</comment>
<comment type="cofactor">
    <cofactor evidence="6">
        <name>Mg(2+)</name>
        <dbReference type="ChEBI" id="CHEBI:18420"/>
    </cofactor>
</comment>
<name>A0A975PLV5_9RHOB</name>
<dbReference type="SUPFAM" id="SSF63867">
    <property type="entry name" value="MoeA C-terminal domain-like"/>
    <property type="match status" value="1"/>
</dbReference>
<keyword evidence="6" id="KW-0460">Magnesium</keyword>
<keyword evidence="4 6" id="KW-0501">Molybdenum cofactor biosynthesis</keyword>
<dbReference type="SUPFAM" id="SSF53218">
    <property type="entry name" value="Molybdenum cofactor biosynthesis proteins"/>
    <property type="match status" value="1"/>
</dbReference>
<dbReference type="Proteomes" id="UP000683291">
    <property type="component" value="Chromosome 1"/>
</dbReference>
<dbReference type="FunFam" id="3.40.980.10:FF:000001">
    <property type="entry name" value="Molybdopterin molybdenumtransferase"/>
    <property type="match status" value="1"/>
</dbReference>
<evidence type="ECO:0000259" key="7">
    <source>
        <dbReference type="SMART" id="SM00852"/>
    </source>
</evidence>
<dbReference type="GO" id="GO:0005829">
    <property type="term" value="C:cytosol"/>
    <property type="evidence" value="ECO:0007669"/>
    <property type="project" value="TreeGrafter"/>
</dbReference>
<dbReference type="InterPro" id="IPR036688">
    <property type="entry name" value="MoeA_C_domain_IV_sf"/>
</dbReference>
<dbReference type="Pfam" id="PF03454">
    <property type="entry name" value="MoeA_C"/>
    <property type="match status" value="1"/>
</dbReference>
<dbReference type="PANTHER" id="PTHR10192:SF5">
    <property type="entry name" value="GEPHYRIN"/>
    <property type="match status" value="1"/>
</dbReference>
<dbReference type="EC" id="2.10.1.1" evidence="6"/>
<keyword evidence="6" id="KW-0479">Metal-binding</keyword>
<evidence type="ECO:0000256" key="1">
    <source>
        <dbReference type="ARBA" id="ARBA00002901"/>
    </source>
</evidence>
<dbReference type="PANTHER" id="PTHR10192">
    <property type="entry name" value="MOLYBDOPTERIN BIOSYNTHESIS PROTEIN"/>
    <property type="match status" value="1"/>
</dbReference>
<comment type="pathway">
    <text evidence="2 6">Cofactor biosynthesis; molybdopterin biosynthesis.</text>
</comment>
<dbReference type="Pfam" id="PF00994">
    <property type="entry name" value="MoCF_biosynth"/>
    <property type="match status" value="1"/>
</dbReference>
<proteinExistence type="inferred from homology"/>